<gene>
    <name evidence="2" type="ORF">L9Z73_09895</name>
</gene>
<protein>
    <submittedName>
        <fullName evidence="2">M12 family metallopeptidase</fullName>
    </submittedName>
</protein>
<dbReference type="RefSeq" id="WP_247399522.1">
    <property type="nucleotide sequence ID" value="NZ_JAKNRV010000066.1"/>
</dbReference>
<dbReference type="InterPro" id="IPR001506">
    <property type="entry name" value="Peptidase_M12A"/>
</dbReference>
<dbReference type="Gene3D" id="3.40.390.10">
    <property type="entry name" value="Collagenase (Catalytic Domain)"/>
    <property type="match status" value="1"/>
</dbReference>
<dbReference type="InterPro" id="IPR024079">
    <property type="entry name" value="MetalloPept_cat_dom_sf"/>
</dbReference>
<evidence type="ECO:0000313" key="3">
    <source>
        <dbReference type="Proteomes" id="UP001317085"/>
    </source>
</evidence>
<keyword evidence="3" id="KW-1185">Reference proteome</keyword>
<dbReference type="Proteomes" id="UP001317085">
    <property type="component" value="Unassembled WGS sequence"/>
</dbReference>
<name>A0ABT0EG03_9PSED</name>
<dbReference type="SUPFAM" id="SSF55486">
    <property type="entry name" value="Metalloproteases ('zincins'), catalytic domain"/>
    <property type="match status" value="1"/>
</dbReference>
<evidence type="ECO:0000313" key="2">
    <source>
        <dbReference type="EMBL" id="MCK1784654.1"/>
    </source>
</evidence>
<dbReference type="EMBL" id="JAKNRV010000066">
    <property type="protein sequence ID" value="MCK1784654.1"/>
    <property type="molecule type" value="Genomic_DNA"/>
</dbReference>
<accession>A0ABT0EG03</accession>
<evidence type="ECO:0000259" key="1">
    <source>
        <dbReference type="Pfam" id="PF01400"/>
    </source>
</evidence>
<dbReference type="Pfam" id="PF01400">
    <property type="entry name" value="Astacin"/>
    <property type="match status" value="1"/>
</dbReference>
<organism evidence="2 3">
    <name type="scientific">Pseudomonas emilianonis</name>
    <dbReference type="NCBI Taxonomy" id="2915812"/>
    <lineage>
        <taxon>Bacteria</taxon>
        <taxon>Pseudomonadati</taxon>
        <taxon>Pseudomonadota</taxon>
        <taxon>Gammaproteobacteria</taxon>
        <taxon>Pseudomonadales</taxon>
        <taxon>Pseudomonadaceae</taxon>
        <taxon>Pseudomonas</taxon>
    </lineage>
</organism>
<feature type="domain" description="Peptidase M12A" evidence="1">
    <location>
        <begin position="78"/>
        <end position="147"/>
    </location>
</feature>
<reference evidence="2 3" key="1">
    <citation type="submission" date="2022-02" db="EMBL/GenBank/DDBJ databases">
        <title>Comparative genomics of the first Antarctic Pseudomonas spp. capable of biotransforming 2,4,6-Trinitrotoluene.</title>
        <authorList>
            <person name="Cabrera M.A."/>
            <person name="Marquez S.L."/>
            <person name="Perez-Donoso J.M."/>
        </authorList>
    </citation>
    <scope>NUCLEOTIDE SEQUENCE [LARGE SCALE GENOMIC DNA]</scope>
    <source>
        <strain evidence="2 3">TNT11</strain>
    </source>
</reference>
<comment type="caution">
    <text evidence="2">The sequence shown here is derived from an EMBL/GenBank/DDBJ whole genome shotgun (WGS) entry which is preliminary data.</text>
</comment>
<proteinExistence type="predicted"/>
<sequence length="201" mass="22680">MDDEYVLAVKKAASHWLPHINLKFDFVSGERGDIRITQNPPGDSGGSSSIGTDARDIAFWMPTMNLPMNHNDPRFEYTVIHEFGHMLGAHHAHQHPDANIPWNRENIQATYRGATSPHAVRDNILPLTRSNAYDLLPYDPDSVMHYAVSPDLTDGERAHIENWSLSDGDIAWAKKAYPQAAPMPPVIRRPRFRDADFDCTV</sequence>